<keyword evidence="2" id="KW-0472">Membrane</keyword>
<accession>A0A914CBF4</accession>
<evidence type="ECO:0000256" key="2">
    <source>
        <dbReference type="SAM" id="Phobius"/>
    </source>
</evidence>
<feature type="compositionally biased region" description="Basic and acidic residues" evidence="1">
    <location>
        <begin position="99"/>
        <end position="119"/>
    </location>
</feature>
<feature type="transmembrane region" description="Helical" evidence="2">
    <location>
        <begin position="16"/>
        <end position="38"/>
    </location>
</feature>
<organism evidence="3 4">
    <name type="scientific">Acrobeloides nanus</name>
    <dbReference type="NCBI Taxonomy" id="290746"/>
    <lineage>
        <taxon>Eukaryota</taxon>
        <taxon>Metazoa</taxon>
        <taxon>Ecdysozoa</taxon>
        <taxon>Nematoda</taxon>
        <taxon>Chromadorea</taxon>
        <taxon>Rhabditida</taxon>
        <taxon>Tylenchina</taxon>
        <taxon>Cephalobomorpha</taxon>
        <taxon>Cephaloboidea</taxon>
        <taxon>Cephalobidae</taxon>
        <taxon>Acrobeloides</taxon>
    </lineage>
</organism>
<keyword evidence="2" id="KW-1133">Transmembrane helix</keyword>
<protein>
    <submittedName>
        <fullName evidence="4">Uncharacterized protein</fullName>
    </submittedName>
</protein>
<proteinExistence type="predicted"/>
<dbReference type="Proteomes" id="UP000887540">
    <property type="component" value="Unplaced"/>
</dbReference>
<dbReference type="WBParaSite" id="ACRNAN_Path_689.g2570.t1">
    <property type="protein sequence ID" value="ACRNAN_Path_689.g2570.t1"/>
    <property type="gene ID" value="ACRNAN_Path_689.g2570"/>
</dbReference>
<evidence type="ECO:0000313" key="3">
    <source>
        <dbReference type="Proteomes" id="UP000887540"/>
    </source>
</evidence>
<evidence type="ECO:0000313" key="4">
    <source>
        <dbReference type="WBParaSite" id="ACRNAN_Path_689.g2570.t1"/>
    </source>
</evidence>
<evidence type="ECO:0000256" key="1">
    <source>
        <dbReference type="SAM" id="MobiDB-lite"/>
    </source>
</evidence>
<sequence>MILNWAFDTLHTGKTAAFYLSSAAIIGAIVVFGLFNLWQLQVALQYQEYLEGYIESSLSSLAPIHLDSKLKRDSSDFGPTILMVNRNSENMNAPQSADDLNRRENGMEMPRKLDDNSDR</sequence>
<keyword evidence="3" id="KW-1185">Reference proteome</keyword>
<keyword evidence="2" id="KW-0812">Transmembrane</keyword>
<dbReference type="AlphaFoldDB" id="A0A914CBF4"/>
<name>A0A914CBF4_9BILA</name>
<reference evidence="4" key="1">
    <citation type="submission" date="2022-11" db="UniProtKB">
        <authorList>
            <consortium name="WormBaseParasite"/>
        </authorList>
    </citation>
    <scope>IDENTIFICATION</scope>
</reference>
<feature type="region of interest" description="Disordered" evidence="1">
    <location>
        <begin position="88"/>
        <end position="119"/>
    </location>
</feature>